<evidence type="ECO:0000313" key="1">
    <source>
        <dbReference type="EMBL" id="VAW32991.1"/>
    </source>
</evidence>
<gene>
    <name evidence="1" type="ORF">MNBD_CPR01-183</name>
</gene>
<organism evidence="1">
    <name type="scientific">hydrothermal vent metagenome</name>
    <dbReference type="NCBI Taxonomy" id="652676"/>
    <lineage>
        <taxon>unclassified sequences</taxon>
        <taxon>metagenomes</taxon>
        <taxon>ecological metagenomes</taxon>
    </lineage>
</organism>
<protein>
    <submittedName>
        <fullName evidence="1">Uncharacterized protein</fullName>
    </submittedName>
</protein>
<dbReference type="EMBL" id="UOEV01000075">
    <property type="protein sequence ID" value="VAW32991.1"/>
    <property type="molecule type" value="Genomic_DNA"/>
</dbReference>
<accession>A0A3B0UPB4</accession>
<dbReference type="AlphaFoldDB" id="A0A3B0UPB4"/>
<sequence length="137" mass="15449">TQPFCFTSSLQRSNNNNVLCSRAQSGSDTFACVVTSAHVVSEEGEIVTNTDFLKGQVGLTLSADRESGVIRGDGNLNNTGMKSIQVVNEPRDAECYIVSINYHPKVYYLYIANQREWKKKPFMYVLHDEYIYTGYCQ</sequence>
<proteinExistence type="predicted"/>
<name>A0A3B0UPB4_9ZZZZ</name>
<feature type="non-terminal residue" evidence="1">
    <location>
        <position position="1"/>
    </location>
</feature>
<reference evidence="1" key="1">
    <citation type="submission" date="2018-06" db="EMBL/GenBank/DDBJ databases">
        <authorList>
            <person name="Zhirakovskaya E."/>
        </authorList>
    </citation>
    <scope>NUCLEOTIDE SEQUENCE</scope>
</reference>